<feature type="binding site" evidence="5">
    <location>
        <position position="262"/>
    </location>
    <ligand>
        <name>Mg(2+)</name>
        <dbReference type="ChEBI" id="CHEBI:18420"/>
        <label>1</label>
        <note>catalytic</note>
    </ligand>
</feature>
<evidence type="ECO:0000256" key="2">
    <source>
        <dbReference type="ARBA" id="ARBA00013106"/>
    </source>
</evidence>
<dbReference type="PROSITE" id="PS00630">
    <property type="entry name" value="IMP_2"/>
    <property type="match status" value="1"/>
</dbReference>
<dbReference type="GO" id="GO:0008934">
    <property type="term" value="F:inositol monophosphate 1-phosphatase activity"/>
    <property type="evidence" value="ECO:0007669"/>
    <property type="project" value="TreeGrafter"/>
</dbReference>
<dbReference type="GO" id="GO:0006020">
    <property type="term" value="P:inositol metabolic process"/>
    <property type="evidence" value="ECO:0007669"/>
    <property type="project" value="TreeGrafter"/>
</dbReference>
<evidence type="ECO:0000256" key="6">
    <source>
        <dbReference type="SAM" id="MobiDB-lite"/>
    </source>
</evidence>
<dbReference type="Gene3D" id="3.30.540.10">
    <property type="entry name" value="Fructose-1,6-Bisphosphatase, subunit A, domain 1"/>
    <property type="match status" value="1"/>
</dbReference>
<keyword evidence="4 5" id="KW-0460">Magnesium</keyword>
<dbReference type="SUPFAM" id="SSF56655">
    <property type="entry name" value="Carbohydrate phosphatase"/>
    <property type="match status" value="1"/>
</dbReference>
<gene>
    <name evidence="7" type="ORF">AB6N35_13695</name>
    <name evidence="8" type="ORF">EDD19_12515</name>
</gene>
<feature type="compositionally biased region" description="Basic and acidic residues" evidence="6">
    <location>
        <begin position="96"/>
        <end position="105"/>
    </location>
</feature>
<dbReference type="InterPro" id="IPR020550">
    <property type="entry name" value="Inositol_monophosphatase_CS"/>
</dbReference>
<evidence type="ECO:0000313" key="9">
    <source>
        <dbReference type="Proteomes" id="UP000295805"/>
    </source>
</evidence>
<dbReference type="GO" id="GO:0007165">
    <property type="term" value="P:signal transduction"/>
    <property type="evidence" value="ECO:0007669"/>
    <property type="project" value="TreeGrafter"/>
</dbReference>
<keyword evidence="3 5" id="KW-0479">Metal-binding</keyword>
<name>A0A4R3ZPP2_9ACTN</name>
<dbReference type="InterPro" id="IPR000760">
    <property type="entry name" value="Inositol_monophosphatase-like"/>
</dbReference>
<feature type="region of interest" description="Disordered" evidence="6">
    <location>
        <begin position="87"/>
        <end position="115"/>
    </location>
</feature>
<reference evidence="10" key="2">
    <citation type="submission" date="2024-07" db="EMBL/GenBank/DDBJ databases">
        <title>Pseudomonas strain that inhibits Aeromonas fish pathogens.</title>
        <authorList>
            <person name="Wildschutte H."/>
        </authorList>
    </citation>
    <scope>NUCLEOTIDE SEQUENCE [LARGE SCALE GENOMIC DNA]</scope>
    <source>
        <strain evidence="10">n60</strain>
    </source>
</reference>
<dbReference type="GO" id="GO:0046872">
    <property type="term" value="F:metal ion binding"/>
    <property type="evidence" value="ECO:0007669"/>
    <property type="project" value="UniProtKB-KW"/>
</dbReference>
<dbReference type="PANTHER" id="PTHR20854">
    <property type="entry name" value="INOSITOL MONOPHOSPHATASE"/>
    <property type="match status" value="1"/>
</dbReference>
<dbReference type="Proteomes" id="UP001560293">
    <property type="component" value="Unassembled WGS sequence"/>
</dbReference>
<dbReference type="EC" id="3.1.3.25" evidence="2"/>
<comment type="catalytic activity">
    <reaction evidence="1">
        <text>a myo-inositol phosphate + H2O = myo-inositol + phosphate</text>
        <dbReference type="Rhea" id="RHEA:24056"/>
        <dbReference type="ChEBI" id="CHEBI:15377"/>
        <dbReference type="ChEBI" id="CHEBI:17268"/>
        <dbReference type="ChEBI" id="CHEBI:43474"/>
        <dbReference type="ChEBI" id="CHEBI:84139"/>
        <dbReference type="EC" id="3.1.3.25"/>
    </reaction>
</comment>
<feature type="binding site" evidence="5">
    <location>
        <position position="92"/>
    </location>
    <ligand>
        <name>Mg(2+)</name>
        <dbReference type="ChEBI" id="CHEBI:18420"/>
        <label>1</label>
        <note>catalytic</note>
    </ligand>
</feature>
<accession>A0A4R3ZPP2</accession>
<evidence type="ECO:0000313" key="7">
    <source>
        <dbReference type="EMBL" id="MEX6465370.1"/>
    </source>
</evidence>
<sequence length="311" mass="31833">MTSSGAAEEAGRTGPEFVDGLRELAERVAVSGGDVARRMLAEFDSRGPGSQGLGSRSKSSETDPVTVIDTSVEEHLRREIAAARPGGTVLGEEGGEVAHDTHETPGDPGGVPTDGDIAGAREPRVRWVVDPVDGTVNLLYGIPFTAVSVAAEVDGVVVAGAVHNIVTRETWSGGSGRGAALREADGTTTALRVSDCADLSLALVGTGFAYDAGIRAEQGRVVAELLPRVRDIRRCGSAALDLCMLATGRLDAYYERGLKYWDHAAGALIAAEAGAVVAVSEDDAVPTTGATPGVAPEFLSALAGATGRLSS</sequence>
<dbReference type="Gene3D" id="3.40.190.80">
    <property type="match status" value="1"/>
</dbReference>
<evidence type="ECO:0000256" key="1">
    <source>
        <dbReference type="ARBA" id="ARBA00001033"/>
    </source>
</evidence>
<organism evidence="8 9">
    <name type="scientific">Dietzia cinnamea</name>
    <dbReference type="NCBI Taxonomy" id="321318"/>
    <lineage>
        <taxon>Bacteria</taxon>
        <taxon>Bacillati</taxon>
        <taxon>Actinomycetota</taxon>
        <taxon>Actinomycetes</taxon>
        <taxon>Mycobacteriales</taxon>
        <taxon>Dietziaceae</taxon>
        <taxon>Dietzia</taxon>
    </lineage>
</organism>
<dbReference type="RefSeq" id="WP_007628748.1">
    <property type="nucleotide sequence ID" value="NZ_CP143053.1"/>
</dbReference>
<feature type="region of interest" description="Disordered" evidence="6">
    <location>
        <begin position="41"/>
        <end position="66"/>
    </location>
</feature>
<proteinExistence type="predicted"/>
<reference evidence="7" key="3">
    <citation type="submission" date="2024-07" db="EMBL/GenBank/DDBJ databases">
        <authorList>
            <person name="Wildschutte H."/>
        </authorList>
    </citation>
    <scope>NUCLEOTIDE SEQUENCE</scope>
    <source>
        <strain evidence="7">N60</strain>
    </source>
</reference>
<dbReference type="GO" id="GO:0046854">
    <property type="term" value="P:phosphatidylinositol phosphate biosynthetic process"/>
    <property type="evidence" value="ECO:0007669"/>
    <property type="project" value="InterPro"/>
</dbReference>
<evidence type="ECO:0000313" key="8">
    <source>
        <dbReference type="EMBL" id="TCW21286.1"/>
    </source>
</evidence>
<evidence type="ECO:0000256" key="3">
    <source>
        <dbReference type="ARBA" id="ARBA00022723"/>
    </source>
</evidence>
<evidence type="ECO:0000256" key="5">
    <source>
        <dbReference type="PIRSR" id="PIRSR600760-2"/>
    </source>
</evidence>
<dbReference type="AlphaFoldDB" id="A0A4R3ZPP2"/>
<protein>
    <recommendedName>
        <fullName evidence="2">inositol-phosphate phosphatase</fullName>
        <ecNumber evidence="2">3.1.3.25</ecNumber>
    </recommendedName>
</protein>
<dbReference type="PRINTS" id="PR00377">
    <property type="entry name" value="IMPHPHTASES"/>
</dbReference>
<evidence type="ECO:0000313" key="10">
    <source>
        <dbReference type="Proteomes" id="UP001560293"/>
    </source>
</evidence>
<comment type="caution">
    <text evidence="8">The sequence shown here is derived from an EMBL/GenBank/DDBJ whole genome shotgun (WGS) entry which is preliminary data.</text>
</comment>
<keyword evidence="10" id="KW-1185">Reference proteome</keyword>
<dbReference type="Pfam" id="PF00459">
    <property type="entry name" value="Inositol_P"/>
    <property type="match status" value="1"/>
</dbReference>
<dbReference type="GeneID" id="89530458"/>
<dbReference type="Proteomes" id="UP000295805">
    <property type="component" value="Unassembled WGS sequence"/>
</dbReference>
<feature type="binding site" evidence="5">
    <location>
        <position position="130"/>
    </location>
    <ligand>
        <name>Mg(2+)</name>
        <dbReference type="ChEBI" id="CHEBI:18420"/>
        <label>1</label>
        <note>catalytic</note>
    </ligand>
</feature>
<comment type="cofactor">
    <cofactor evidence="5">
        <name>Mg(2+)</name>
        <dbReference type="ChEBI" id="CHEBI:18420"/>
    </cofactor>
</comment>
<feature type="binding site" evidence="5">
    <location>
        <position position="133"/>
    </location>
    <ligand>
        <name>Mg(2+)</name>
        <dbReference type="ChEBI" id="CHEBI:18420"/>
        <label>1</label>
        <note>catalytic</note>
    </ligand>
</feature>
<dbReference type="PANTHER" id="PTHR20854:SF4">
    <property type="entry name" value="INOSITOL-1-MONOPHOSPHATASE-RELATED"/>
    <property type="match status" value="1"/>
</dbReference>
<dbReference type="EMBL" id="SMCX01000025">
    <property type="protein sequence ID" value="TCW21286.1"/>
    <property type="molecule type" value="Genomic_DNA"/>
</dbReference>
<evidence type="ECO:0000256" key="4">
    <source>
        <dbReference type="ARBA" id="ARBA00022842"/>
    </source>
</evidence>
<dbReference type="EMBL" id="JBFTEZ010000002">
    <property type="protein sequence ID" value="MEX6465370.1"/>
    <property type="molecule type" value="Genomic_DNA"/>
</dbReference>
<reference evidence="8 9" key="1">
    <citation type="submission" date="2019-03" db="EMBL/GenBank/DDBJ databases">
        <title>Root nodule microbial communities of legume samples collected from USA, Mexico and Botswana.</title>
        <authorList>
            <person name="Hirsch A."/>
        </authorList>
    </citation>
    <scope>NUCLEOTIDE SEQUENCE [LARGE SCALE GENOMIC DNA]</scope>
    <source>
        <strain evidence="8 9">55</strain>
    </source>
</reference>